<dbReference type="OrthoDB" id="10335222at2759"/>
<dbReference type="AlphaFoldDB" id="W7TNP4"/>
<organism evidence="2 3">
    <name type="scientific">Nannochloropsis gaditana</name>
    <dbReference type="NCBI Taxonomy" id="72520"/>
    <lineage>
        <taxon>Eukaryota</taxon>
        <taxon>Sar</taxon>
        <taxon>Stramenopiles</taxon>
        <taxon>Ochrophyta</taxon>
        <taxon>Eustigmatophyceae</taxon>
        <taxon>Eustigmatales</taxon>
        <taxon>Monodopsidaceae</taxon>
        <taxon>Nannochloropsis</taxon>
    </lineage>
</organism>
<dbReference type="EMBL" id="AZIL01000274">
    <property type="protein sequence ID" value="EWM28740.1"/>
    <property type="molecule type" value="Genomic_DNA"/>
</dbReference>
<feature type="signal peptide" evidence="1">
    <location>
        <begin position="1"/>
        <end position="19"/>
    </location>
</feature>
<dbReference type="Proteomes" id="UP000019335">
    <property type="component" value="Chromosome 4"/>
</dbReference>
<evidence type="ECO:0000313" key="3">
    <source>
        <dbReference type="Proteomes" id="UP000019335"/>
    </source>
</evidence>
<name>W7TNP4_9STRA</name>
<keyword evidence="1" id="KW-0732">Signal</keyword>
<keyword evidence="3" id="KW-1185">Reference proteome</keyword>
<protein>
    <submittedName>
        <fullName evidence="2">Uncharacterized protein</fullName>
    </submittedName>
</protein>
<reference evidence="2 3" key="1">
    <citation type="journal article" date="2014" name="Mol. Plant">
        <title>Chromosome Scale Genome Assembly and Transcriptome Profiling of Nannochloropsis gaditana in Nitrogen Depletion.</title>
        <authorList>
            <person name="Corteggiani Carpinelli E."/>
            <person name="Telatin A."/>
            <person name="Vitulo N."/>
            <person name="Forcato C."/>
            <person name="D'Angelo M."/>
            <person name="Schiavon R."/>
            <person name="Vezzi A."/>
            <person name="Giacometti G.M."/>
            <person name="Morosinotto T."/>
            <person name="Valle G."/>
        </authorList>
    </citation>
    <scope>NUCLEOTIDE SEQUENCE [LARGE SCALE GENOMIC DNA]</scope>
    <source>
        <strain evidence="2 3">B-31</strain>
    </source>
</reference>
<proteinExistence type="predicted"/>
<feature type="chain" id="PRO_5004901040" evidence="1">
    <location>
        <begin position="20"/>
        <end position="303"/>
    </location>
</feature>
<evidence type="ECO:0000256" key="1">
    <source>
        <dbReference type="SAM" id="SignalP"/>
    </source>
</evidence>
<evidence type="ECO:0000313" key="2">
    <source>
        <dbReference type="EMBL" id="EWM28740.1"/>
    </source>
</evidence>
<gene>
    <name evidence="2" type="ORF">Naga_100002g53</name>
</gene>
<comment type="caution">
    <text evidence="2">The sequence shown here is derived from an EMBL/GenBank/DDBJ whole genome shotgun (WGS) entry which is preliminary data.</text>
</comment>
<accession>W7TNP4</accession>
<sequence length="303" mass="33478">MKNTRSLAFGAVLLVLVAAAEEGFMDKAADKIKHVVGLETAEEAPKYEAYEKGRGTVKHGEDVMERAKEKIGNIFHHHAKEPADLIMQEAKYQANEQANAVKAHGHGIYDTVKETVTAPFHSAKEKSQEMAESAHERAEAGVGCANEAMKEARRQGMQGYETTKGKTEETIQKGQSKIRQMKDNVENMLQQGKEKVDENIEAVKGVTGEKIEHAKEYAHEVKQKGEEGAAFKNGIKDETMGSGETLVGTATRKMKEVFGGEHVNRKGQNAMDTVEEKSREAMDRAKVRDLTDLEAVLFLISCF</sequence>